<evidence type="ECO:0000313" key="7">
    <source>
        <dbReference type="Proteomes" id="UP000195807"/>
    </source>
</evidence>
<keyword evidence="7" id="KW-1185">Reference proteome</keyword>
<dbReference type="Proteomes" id="UP000195807">
    <property type="component" value="Plasmid pCME4A9II"/>
</dbReference>
<dbReference type="SFLD" id="SFLDS00019">
    <property type="entry name" value="Glutathione_Transferase_(cytos"/>
    <property type="match status" value="1"/>
</dbReference>
<dbReference type="RefSeq" id="WP_066850884.1">
    <property type="nucleotide sequence ID" value="NZ_CP019604.1"/>
</dbReference>
<proteinExistence type="predicted"/>
<dbReference type="SFLD" id="SFLDG01150">
    <property type="entry name" value="Main.1:_Beta-like"/>
    <property type="match status" value="1"/>
</dbReference>
<dbReference type="PANTHER" id="PTHR44051">
    <property type="entry name" value="GLUTATHIONE S-TRANSFERASE-RELATED"/>
    <property type="match status" value="1"/>
</dbReference>
<dbReference type="GO" id="GO:0004364">
    <property type="term" value="F:glutathione transferase activity"/>
    <property type="evidence" value="ECO:0007669"/>
    <property type="project" value="UniProtKB-EC"/>
</dbReference>
<dbReference type="PROSITE" id="PS50404">
    <property type="entry name" value="GST_NTER"/>
    <property type="match status" value="1"/>
</dbReference>
<reference evidence="6 7" key="1">
    <citation type="submission" date="2017-01" db="EMBL/GenBank/DDBJ databases">
        <title>Complete genome sequence of esterase-producing bacterium Croceicoccus marinus E4A9.</title>
        <authorList>
            <person name="Wu Y.-H."/>
            <person name="Cheng H."/>
            <person name="Xu L."/>
            <person name="Huo Y.-Y."/>
            <person name="Wang C.-S."/>
            <person name="Xu X.-W."/>
        </authorList>
    </citation>
    <scope>NUCLEOTIDE SEQUENCE [LARGE SCALE GENOMIC DNA]</scope>
    <source>
        <strain evidence="6 7">E4A9</strain>
        <plasmid evidence="7">Plasmid pcme4a9ii</plasmid>
    </source>
</reference>
<evidence type="ECO:0000259" key="5">
    <source>
        <dbReference type="PROSITE" id="PS50405"/>
    </source>
</evidence>
<dbReference type="InterPro" id="IPR040079">
    <property type="entry name" value="Glutathione_S-Trfase"/>
</dbReference>
<dbReference type="PANTHER" id="PTHR44051:SF9">
    <property type="entry name" value="GLUTATHIONE S-TRANSFERASE 1"/>
    <property type="match status" value="1"/>
</dbReference>
<dbReference type="EMBL" id="CP019604">
    <property type="protein sequence ID" value="ARU18371.1"/>
    <property type="molecule type" value="Genomic_DNA"/>
</dbReference>
<dbReference type="SUPFAM" id="SSF52833">
    <property type="entry name" value="Thioredoxin-like"/>
    <property type="match status" value="1"/>
</dbReference>
<evidence type="ECO:0000256" key="2">
    <source>
        <dbReference type="ARBA" id="ARBA00022679"/>
    </source>
</evidence>
<protein>
    <recommendedName>
        <fullName evidence="1">glutathione transferase</fullName>
        <ecNumber evidence="1">2.5.1.18</ecNumber>
    </recommendedName>
</protein>
<feature type="domain" description="GST C-terminal" evidence="5">
    <location>
        <begin position="85"/>
        <end position="210"/>
    </location>
</feature>
<dbReference type="KEGG" id="cman:A9D14_18675"/>
<dbReference type="Gene3D" id="3.40.30.10">
    <property type="entry name" value="Glutaredoxin"/>
    <property type="match status" value="1"/>
</dbReference>
<name>A0A217EZ07_9SPHN</name>
<dbReference type="AlphaFoldDB" id="A0A217EZ07"/>
<dbReference type="InterPro" id="IPR004045">
    <property type="entry name" value="Glutathione_S-Trfase_N"/>
</dbReference>
<evidence type="ECO:0000256" key="3">
    <source>
        <dbReference type="ARBA" id="ARBA00047960"/>
    </source>
</evidence>
<organism evidence="6 7">
    <name type="scientific">Croceicoccus marinus</name>
    <dbReference type="NCBI Taxonomy" id="450378"/>
    <lineage>
        <taxon>Bacteria</taxon>
        <taxon>Pseudomonadati</taxon>
        <taxon>Pseudomonadota</taxon>
        <taxon>Alphaproteobacteria</taxon>
        <taxon>Sphingomonadales</taxon>
        <taxon>Erythrobacteraceae</taxon>
        <taxon>Croceicoccus</taxon>
    </lineage>
</organism>
<evidence type="ECO:0000256" key="1">
    <source>
        <dbReference type="ARBA" id="ARBA00012452"/>
    </source>
</evidence>
<keyword evidence="6" id="KW-0614">Plasmid</keyword>
<feature type="domain" description="GST N-terminal" evidence="4">
    <location>
        <begin position="1"/>
        <end position="79"/>
    </location>
</feature>
<dbReference type="EC" id="2.5.1.18" evidence="1"/>
<dbReference type="Gene3D" id="1.20.1050.10">
    <property type="match status" value="1"/>
</dbReference>
<dbReference type="InterPro" id="IPR036249">
    <property type="entry name" value="Thioredoxin-like_sf"/>
</dbReference>
<dbReference type="SFLD" id="SFLDG00358">
    <property type="entry name" value="Main_(cytGST)"/>
    <property type="match status" value="1"/>
</dbReference>
<dbReference type="SUPFAM" id="SSF47616">
    <property type="entry name" value="GST C-terminal domain-like"/>
    <property type="match status" value="1"/>
</dbReference>
<dbReference type="GO" id="GO:0004601">
    <property type="term" value="F:peroxidase activity"/>
    <property type="evidence" value="ECO:0007669"/>
    <property type="project" value="UniProtKB-ARBA"/>
</dbReference>
<dbReference type="GO" id="GO:0005737">
    <property type="term" value="C:cytoplasm"/>
    <property type="evidence" value="ECO:0007669"/>
    <property type="project" value="UniProtKB-ARBA"/>
</dbReference>
<dbReference type="InterPro" id="IPR036282">
    <property type="entry name" value="Glutathione-S-Trfase_C_sf"/>
</dbReference>
<geneLocation type="plasmid" evidence="7">
    <name>pcme4a9ii</name>
</geneLocation>
<comment type="catalytic activity">
    <reaction evidence="3">
        <text>RX + glutathione = an S-substituted glutathione + a halide anion + H(+)</text>
        <dbReference type="Rhea" id="RHEA:16437"/>
        <dbReference type="ChEBI" id="CHEBI:15378"/>
        <dbReference type="ChEBI" id="CHEBI:16042"/>
        <dbReference type="ChEBI" id="CHEBI:17792"/>
        <dbReference type="ChEBI" id="CHEBI:57925"/>
        <dbReference type="ChEBI" id="CHEBI:90779"/>
        <dbReference type="EC" id="2.5.1.18"/>
    </reaction>
</comment>
<dbReference type="STRING" id="450378.GCA_001661675_03751"/>
<dbReference type="OrthoDB" id="9810080at2"/>
<evidence type="ECO:0000259" key="4">
    <source>
        <dbReference type="PROSITE" id="PS50404"/>
    </source>
</evidence>
<accession>A0A217EZ07</accession>
<dbReference type="InterPro" id="IPR010987">
    <property type="entry name" value="Glutathione-S-Trfase_C-like"/>
</dbReference>
<dbReference type="FunFam" id="3.40.30.10:FF:000156">
    <property type="entry name" value="Glutathione S-transferase 1"/>
    <property type="match status" value="1"/>
</dbReference>
<dbReference type="InterPro" id="IPR004046">
    <property type="entry name" value="GST_C"/>
</dbReference>
<keyword evidence="2" id="KW-0808">Transferase</keyword>
<dbReference type="Pfam" id="PF14497">
    <property type="entry name" value="GST_C_3"/>
    <property type="match status" value="1"/>
</dbReference>
<dbReference type="PROSITE" id="PS50405">
    <property type="entry name" value="GST_CTER"/>
    <property type="match status" value="1"/>
</dbReference>
<dbReference type="Pfam" id="PF02798">
    <property type="entry name" value="GST_N"/>
    <property type="match status" value="1"/>
</dbReference>
<sequence>MIVVHHLETSRSTRILWLLEELGLEYEMHRHARVNGRAPENLKHIHPLGKAPFIVDGDLVLAESSAILRYIDARYGGGRLSPLAGTAEGAMHDQWLDLAEGSASFPLLLPLLGQMMGGLPDPMAQFAAARAKDLLAYIAEGVGEGPYLMGERLTLADIQMVYTLEMANMAGALDGYPALQSYRDRLHREPGLIKAIEVGGSLVPSSWSRG</sequence>
<evidence type="ECO:0000313" key="6">
    <source>
        <dbReference type="EMBL" id="ARU18371.1"/>
    </source>
</evidence>
<gene>
    <name evidence="6" type="ORF">A9D14_18675</name>
</gene>